<feature type="transmembrane region" description="Helical" evidence="12">
    <location>
        <begin position="37"/>
        <end position="55"/>
    </location>
</feature>
<keyword evidence="8" id="KW-0630">Potassium</keyword>
<protein>
    <submittedName>
        <fullName evidence="13">TrkH-like system potassium uptake protein</fullName>
    </submittedName>
</protein>
<evidence type="ECO:0000256" key="4">
    <source>
        <dbReference type="ARBA" id="ARBA00022475"/>
    </source>
</evidence>
<keyword evidence="9 12" id="KW-1133">Transmembrane helix</keyword>
<feature type="transmembrane region" description="Helical" evidence="12">
    <location>
        <begin position="7"/>
        <end position="31"/>
    </location>
</feature>
<dbReference type="Pfam" id="PF02386">
    <property type="entry name" value="TrkH"/>
    <property type="match status" value="1"/>
</dbReference>
<evidence type="ECO:0000256" key="3">
    <source>
        <dbReference type="ARBA" id="ARBA00022448"/>
    </source>
</evidence>
<sequence length="489" mass="53946">MKLKETLALLGEIMLLFSISFLAPLTVALYYKTPISPFLIPMVMSLIIGGFLRSLGAGEEIGIREAFLLVSLAWLSIAVLGALPYILAGEGSIANPLNALFESMSGFTTTGATVVVDFSIHSKAILFWRQLTQWLGGMGIVVLAIAILPRLSVGGSELMSLEAPGPQLEKLTPHIKNTARIFWGIYVGLTAMETLILITLHYIGIAPKMTPYMALVHSFTTMSTGGFSPLSQSIKAFSPAVQWIITIFMILAGANFALFWYLMRKDYRIIRNEEFRWYIFAILGLSLLTVPYLEHQFNLNFITAFRYSIFQVASIVTTTGYATMNFSRWVFPAQFILFFAMFLGGSSGSTAGSIKIVRWVTALKAIKRELSLSFHPKSLMNVKLGGIVVGERSIRSALAFIALYFIIFSVSSLFVILNGASVNLNPTDAMSAVAATLGNIGPGIGKIGPMANYLIFPPQTRALMIVLMWFGRLEIVTVLVLFTRSYWRW</sequence>
<dbReference type="GeneID" id="10042136"/>
<keyword evidence="4" id="KW-1003">Cell membrane</keyword>
<keyword evidence="7 12" id="KW-0812">Transmembrane</keyword>
<dbReference type="eggNOG" id="arCOG04145">
    <property type="taxonomic scope" value="Archaea"/>
</dbReference>
<feature type="transmembrane region" description="Helical" evidence="12">
    <location>
        <begin position="181"/>
        <end position="200"/>
    </location>
</feature>
<organism evidence="13 14">
    <name type="scientific">Thermococcus barophilus (strain DSM 11836 / MP)</name>
    <dbReference type="NCBI Taxonomy" id="391623"/>
    <lineage>
        <taxon>Archaea</taxon>
        <taxon>Methanobacteriati</taxon>
        <taxon>Methanobacteriota</taxon>
        <taxon>Thermococci</taxon>
        <taxon>Thermococcales</taxon>
        <taxon>Thermococcaceae</taxon>
        <taxon>Thermococcus</taxon>
    </lineage>
</organism>
<feature type="transmembrane region" description="Helical" evidence="12">
    <location>
        <begin position="243"/>
        <end position="263"/>
    </location>
</feature>
<evidence type="ECO:0000256" key="6">
    <source>
        <dbReference type="ARBA" id="ARBA00022538"/>
    </source>
</evidence>
<dbReference type="HOGENOM" id="CLU_030708_0_2_2"/>
<keyword evidence="14" id="KW-1185">Reference proteome</keyword>
<gene>
    <name evidence="13" type="ordered locus">TERMP_01820</name>
</gene>
<keyword evidence="11 12" id="KW-0472">Membrane</keyword>
<name>F0LK83_THEBM</name>
<comment type="subcellular location">
    <subcellularLocation>
        <location evidence="1">Cell inner membrane</location>
        <topology evidence="1">Multi-pass membrane protein</topology>
    </subcellularLocation>
</comment>
<feature type="transmembrane region" description="Helical" evidence="12">
    <location>
        <begin position="335"/>
        <end position="357"/>
    </location>
</feature>
<dbReference type="OrthoDB" id="111943at2157"/>
<dbReference type="PANTHER" id="PTHR32024:SF2">
    <property type="entry name" value="TRK SYSTEM POTASSIUM UPTAKE PROTEIN TRKG-RELATED"/>
    <property type="match status" value="1"/>
</dbReference>
<evidence type="ECO:0000256" key="10">
    <source>
        <dbReference type="ARBA" id="ARBA00023065"/>
    </source>
</evidence>
<feature type="transmembrane region" description="Helical" evidence="12">
    <location>
        <begin position="132"/>
        <end position="151"/>
    </location>
</feature>
<keyword evidence="6" id="KW-0633">Potassium transport</keyword>
<feature type="transmembrane region" description="Helical" evidence="12">
    <location>
        <begin position="67"/>
        <end position="87"/>
    </location>
</feature>
<evidence type="ECO:0000256" key="2">
    <source>
        <dbReference type="ARBA" id="ARBA00009137"/>
    </source>
</evidence>
<evidence type="ECO:0000256" key="9">
    <source>
        <dbReference type="ARBA" id="ARBA00022989"/>
    </source>
</evidence>
<dbReference type="PIRSF" id="PIRSF006247">
    <property type="entry name" value="TrkH"/>
    <property type="match status" value="1"/>
</dbReference>
<keyword evidence="3" id="KW-0813">Transport</keyword>
<evidence type="ECO:0000256" key="7">
    <source>
        <dbReference type="ARBA" id="ARBA00022692"/>
    </source>
</evidence>
<evidence type="ECO:0000256" key="11">
    <source>
        <dbReference type="ARBA" id="ARBA00023136"/>
    </source>
</evidence>
<dbReference type="EMBL" id="CP002372">
    <property type="protein sequence ID" value="ADT84795.1"/>
    <property type="molecule type" value="Genomic_DNA"/>
</dbReference>
<keyword evidence="5" id="KW-0997">Cell inner membrane</keyword>
<dbReference type="GO" id="GO:0015379">
    <property type="term" value="F:potassium:chloride symporter activity"/>
    <property type="evidence" value="ECO:0007669"/>
    <property type="project" value="InterPro"/>
</dbReference>
<dbReference type="AlphaFoldDB" id="F0LK83"/>
<feature type="transmembrane region" description="Helical" evidence="12">
    <location>
        <begin position="275"/>
        <end position="293"/>
    </location>
</feature>
<evidence type="ECO:0000256" key="5">
    <source>
        <dbReference type="ARBA" id="ARBA00022519"/>
    </source>
</evidence>
<dbReference type="Proteomes" id="UP000007478">
    <property type="component" value="Chromosome"/>
</dbReference>
<proteinExistence type="inferred from homology"/>
<reference evidence="13 14" key="1">
    <citation type="journal article" date="2011" name="J. Bacteriol.">
        <title>Complete genome sequence of the hyperthermophilic, piezophilic, heterotrophic, and carboxydotrophic archaeon Thermococcus barophilus MP.</title>
        <authorList>
            <person name="Vannier P."/>
            <person name="Marteinsson V.T."/>
            <person name="Fridjonsson O.H."/>
            <person name="Oger P."/>
            <person name="Jebbar M."/>
        </authorList>
    </citation>
    <scope>NUCLEOTIDE SEQUENCE [LARGE SCALE GENOMIC DNA]</scope>
    <source>
        <strain evidence="14">DSM 11836 / MP</strain>
    </source>
</reference>
<feature type="transmembrane region" description="Helical" evidence="12">
    <location>
        <begin position="462"/>
        <end position="482"/>
    </location>
</feature>
<evidence type="ECO:0000256" key="8">
    <source>
        <dbReference type="ARBA" id="ARBA00022958"/>
    </source>
</evidence>
<dbReference type="KEGG" id="tba:TERMP_01820"/>
<dbReference type="PANTHER" id="PTHR32024">
    <property type="entry name" value="TRK SYSTEM POTASSIUM UPTAKE PROTEIN TRKG-RELATED"/>
    <property type="match status" value="1"/>
</dbReference>
<dbReference type="RefSeq" id="WP_013468091.1">
    <property type="nucleotide sequence ID" value="NC_014804.1"/>
</dbReference>
<dbReference type="GO" id="GO:0005886">
    <property type="term" value="C:plasma membrane"/>
    <property type="evidence" value="ECO:0007669"/>
    <property type="project" value="UniProtKB-SubCell"/>
</dbReference>
<dbReference type="InterPro" id="IPR003445">
    <property type="entry name" value="Cat_transpt"/>
</dbReference>
<dbReference type="PATRIC" id="fig|391623.17.peg.1819"/>
<evidence type="ECO:0000256" key="1">
    <source>
        <dbReference type="ARBA" id="ARBA00004429"/>
    </source>
</evidence>
<evidence type="ECO:0000313" key="14">
    <source>
        <dbReference type="Proteomes" id="UP000007478"/>
    </source>
</evidence>
<evidence type="ECO:0000313" key="13">
    <source>
        <dbReference type="EMBL" id="ADT84795.1"/>
    </source>
</evidence>
<comment type="similarity">
    <text evidence="2">Belongs to the TrkH potassium transport family.</text>
</comment>
<accession>F0LK83</accession>
<feature type="transmembrane region" description="Helical" evidence="12">
    <location>
        <begin position="397"/>
        <end position="417"/>
    </location>
</feature>
<keyword evidence="10" id="KW-0406">Ion transport</keyword>
<evidence type="ECO:0000256" key="12">
    <source>
        <dbReference type="SAM" id="Phobius"/>
    </source>
</evidence>
<dbReference type="InterPro" id="IPR004772">
    <property type="entry name" value="TrkH"/>
</dbReference>